<evidence type="ECO:0000259" key="2">
    <source>
        <dbReference type="Pfam" id="PF02014"/>
    </source>
</evidence>
<reference evidence="3" key="1">
    <citation type="submission" date="2021-04" db="EMBL/GenBank/DDBJ databases">
        <authorList>
            <consortium name="Molecular Ecology Group"/>
        </authorList>
    </citation>
    <scope>NUCLEOTIDE SEQUENCE</scope>
</reference>
<dbReference type="InterPro" id="IPR051237">
    <property type="entry name" value="Ferric-chelate_Red/DefProt"/>
</dbReference>
<dbReference type="GO" id="GO:0016020">
    <property type="term" value="C:membrane"/>
    <property type="evidence" value="ECO:0007669"/>
    <property type="project" value="TreeGrafter"/>
</dbReference>
<dbReference type="Proteomes" id="UP000678393">
    <property type="component" value="Unassembled WGS sequence"/>
</dbReference>
<dbReference type="EMBL" id="CAJHNH020004791">
    <property type="protein sequence ID" value="CAG5131682.1"/>
    <property type="molecule type" value="Genomic_DNA"/>
</dbReference>
<feature type="chain" id="PRO_5035949382" description="Reelin domain-containing protein" evidence="1">
    <location>
        <begin position="28"/>
        <end position="149"/>
    </location>
</feature>
<feature type="domain" description="Reelin" evidence="2">
    <location>
        <begin position="37"/>
        <end position="148"/>
    </location>
</feature>
<dbReference type="OrthoDB" id="2419613at2759"/>
<sequence>MDLQFHSCFLMDIVLIICLFWIRQVAAFPSGAPLSACGHLMPVHVDGELQNSASPYMLILNDTTYGTQPLKLTVSATGAGARDFMAFMLQARSEFGQPAGYFANVPPASKTLTCYEKDDTLTHTAAFIRSTMEVLWYPPSKNIGKISIT</sequence>
<proteinExistence type="predicted"/>
<dbReference type="Pfam" id="PF02014">
    <property type="entry name" value="Reeler"/>
    <property type="match status" value="1"/>
</dbReference>
<evidence type="ECO:0000256" key="1">
    <source>
        <dbReference type="SAM" id="SignalP"/>
    </source>
</evidence>
<protein>
    <recommendedName>
        <fullName evidence="2">Reelin domain-containing protein</fullName>
    </recommendedName>
</protein>
<dbReference type="InterPro" id="IPR042307">
    <property type="entry name" value="Reeler_sf"/>
</dbReference>
<evidence type="ECO:0000313" key="3">
    <source>
        <dbReference type="EMBL" id="CAG5131682.1"/>
    </source>
</evidence>
<feature type="signal peptide" evidence="1">
    <location>
        <begin position="1"/>
        <end position="27"/>
    </location>
</feature>
<feature type="non-terminal residue" evidence="3">
    <location>
        <position position="149"/>
    </location>
</feature>
<name>A0A8S3ZV04_9EUPU</name>
<dbReference type="PANTHER" id="PTHR45828:SF42">
    <property type="entry name" value="DEFENSE PROTEIN L(2)34FC"/>
    <property type="match status" value="1"/>
</dbReference>
<dbReference type="PANTHER" id="PTHR45828">
    <property type="entry name" value="CYTOCHROME B561/FERRIC REDUCTASE TRANSMEMBRANE"/>
    <property type="match status" value="1"/>
</dbReference>
<keyword evidence="1" id="KW-0732">Signal</keyword>
<evidence type="ECO:0000313" key="4">
    <source>
        <dbReference type="Proteomes" id="UP000678393"/>
    </source>
</evidence>
<comment type="caution">
    <text evidence="3">The sequence shown here is derived from an EMBL/GenBank/DDBJ whole genome shotgun (WGS) entry which is preliminary data.</text>
</comment>
<gene>
    <name evidence="3" type="ORF">CUNI_LOCUS17240</name>
</gene>
<accession>A0A8S3ZV04</accession>
<dbReference type="AlphaFoldDB" id="A0A8S3ZV04"/>
<organism evidence="3 4">
    <name type="scientific">Candidula unifasciata</name>
    <dbReference type="NCBI Taxonomy" id="100452"/>
    <lineage>
        <taxon>Eukaryota</taxon>
        <taxon>Metazoa</taxon>
        <taxon>Spiralia</taxon>
        <taxon>Lophotrochozoa</taxon>
        <taxon>Mollusca</taxon>
        <taxon>Gastropoda</taxon>
        <taxon>Heterobranchia</taxon>
        <taxon>Euthyneura</taxon>
        <taxon>Panpulmonata</taxon>
        <taxon>Eupulmonata</taxon>
        <taxon>Stylommatophora</taxon>
        <taxon>Helicina</taxon>
        <taxon>Helicoidea</taxon>
        <taxon>Geomitridae</taxon>
        <taxon>Candidula</taxon>
    </lineage>
</organism>
<dbReference type="CDD" id="cd08544">
    <property type="entry name" value="Reeler"/>
    <property type="match status" value="1"/>
</dbReference>
<dbReference type="Gene3D" id="2.60.40.4060">
    <property type="entry name" value="Reeler domain"/>
    <property type="match status" value="1"/>
</dbReference>
<keyword evidence="4" id="KW-1185">Reference proteome</keyword>
<dbReference type="InterPro" id="IPR002861">
    <property type="entry name" value="Reeler_dom"/>
</dbReference>